<dbReference type="InterPro" id="IPR034113">
    <property type="entry name" value="SCP_GAPR1-like"/>
</dbReference>
<evidence type="ECO:0000313" key="3">
    <source>
        <dbReference type="Proteomes" id="UP000663828"/>
    </source>
</evidence>
<name>A0A816D7K5_ADIRI</name>
<dbReference type="InterPro" id="IPR018244">
    <property type="entry name" value="Allrgn_V5/Tpx1_CS"/>
</dbReference>
<dbReference type="Pfam" id="PF00188">
    <property type="entry name" value="CAP"/>
    <property type="match status" value="1"/>
</dbReference>
<protein>
    <recommendedName>
        <fullName evidence="1">SCP domain-containing protein</fullName>
    </recommendedName>
</protein>
<feature type="domain" description="SCP" evidence="1">
    <location>
        <begin position="64"/>
        <end position="204"/>
    </location>
</feature>
<sequence length="217" mass="24978">MRLIATTSDKILIKILHRVLPSDPKHEDKIVRKGRHRYERPSAIQNNLNVKQHRHDAPQVMYNKVLNDLLYSHNFYRAHHSAPSLVISQRLNFIAQKYAEHLAATSKFEHSGNTFGSEPLGENLFMQWISQGRVPVSGREAAKSWYGEIQLYDFKHPRYSEDTGHFTQMIWQSSQKMGVGVALSANGREVYIVTNYYPAGNIINSGYFERNVLPVKL</sequence>
<dbReference type="Gene3D" id="3.40.33.10">
    <property type="entry name" value="CAP"/>
    <property type="match status" value="1"/>
</dbReference>
<evidence type="ECO:0000313" key="2">
    <source>
        <dbReference type="EMBL" id="CAF1634536.1"/>
    </source>
</evidence>
<dbReference type="FunFam" id="3.40.33.10:FF:000002">
    <property type="entry name" value="Golgi-associated plant pathogenesis-related protein 1"/>
    <property type="match status" value="1"/>
</dbReference>
<accession>A0A816D7K5</accession>
<dbReference type="AlphaFoldDB" id="A0A816D7K5"/>
<proteinExistence type="predicted"/>
<keyword evidence="3" id="KW-1185">Reference proteome</keyword>
<evidence type="ECO:0000259" key="1">
    <source>
        <dbReference type="SMART" id="SM00198"/>
    </source>
</evidence>
<comment type="caution">
    <text evidence="2">The sequence shown here is derived from an EMBL/GenBank/DDBJ whole genome shotgun (WGS) entry which is preliminary data.</text>
</comment>
<dbReference type="InterPro" id="IPR035940">
    <property type="entry name" value="CAP_sf"/>
</dbReference>
<dbReference type="SUPFAM" id="SSF55797">
    <property type="entry name" value="PR-1-like"/>
    <property type="match status" value="1"/>
</dbReference>
<dbReference type="SMART" id="SM00198">
    <property type="entry name" value="SCP"/>
    <property type="match status" value="1"/>
</dbReference>
<dbReference type="CDD" id="cd05382">
    <property type="entry name" value="CAP_GAPR1-like"/>
    <property type="match status" value="1"/>
</dbReference>
<dbReference type="EMBL" id="CAJNOR010008550">
    <property type="protein sequence ID" value="CAF1634536.1"/>
    <property type="molecule type" value="Genomic_DNA"/>
</dbReference>
<dbReference type="InterPro" id="IPR014044">
    <property type="entry name" value="CAP_dom"/>
</dbReference>
<dbReference type="PRINTS" id="PR00837">
    <property type="entry name" value="V5TPXLIKE"/>
</dbReference>
<dbReference type="GO" id="GO:0005576">
    <property type="term" value="C:extracellular region"/>
    <property type="evidence" value="ECO:0007669"/>
    <property type="project" value="InterPro"/>
</dbReference>
<reference evidence="2" key="1">
    <citation type="submission" date="2021-02" db="EMBL/GenBank/DDBJ databases">
        <authorList>
            <person name="Nowell W R."/>
        </authorList>
    </citation>
    <scope>NUCLEOTIDE SEQUENCE</scope>
</reference>
<organism evidence="2 3">
    <name type="scientific">Adineta ricciae</name>
    <name type="common">Rotifer</name>
    <dbReference type="NCBI Taxonomy" id="249248"/>
    <lineage>
        <taxon>Eukaryota</taxon>
        <taxon>Metazoa</taxon>
        <taxon>Spiralia</taxon>
        <taxon>Gnathifera</taxon>
        <taxon>Rotifera</taxon>
        <taxon>Eurotatoria</taxon>
        <taxon>Bdelloidea</taxon>
        <taxon>Adinetida</taxon>
        <taxon>Adinetidae</taxon>
        <taxon>Adineta</taxon>
    </lineage>
</organism>
<dbReference type="Proteomes" id="UP000663828">
    <property type="component" value="Unassembled WGS sequence"/>
</dbReference>
<dbReference type="InterPro" id="IPR001283">
    <property type="entry name" value="CRISP-related"/>
</dbReference>
<gene>
    <name evidence="2" type="ORF">XAT740_LOCUS52226</name>
</gene>
<dbReference type="PANTHER" id="PTHR10334">
    <property type="entry name" value="CYSTEINE-RICH SECRETORY PROTEIN-RELATED"/>
    <property type="match status" value="1"/>
</dbReference>
<dbReference type="PROSITE" id="PS01009">
    <property type="entry name" value="CRISP_1"/>
    <property type="match status" value="1"/>
</dbReference>